<keyword evidence="1" id="KW-1133">Transmembrane helix</keyword>
<dbReference type="Proteomes" id="UP000095751">
    <property type="component" value="Unassembled WGS sequence"/>
</dbReference>
<reference evidence="2 3" key="1">
    <citation type="submission" date="2016-09" db="EMBL/GenBank/DDBJ databases">
        <title>Extensive genetic diversity and differential bi-allelic expression allows diatom success in the polar Southern Ocean.</title>
        <authorList>
            <consortium name="DOE Joint Genome Institute"/>
            <person name="Mock T."/>
            <person name="Otillar R.P."/>
            <person name="Strauss J."/>
            <person name="Dupont C."/>
            <person name="Frickenhaus S."/>
            <person name="Maumus F."/>
            <person name="Mcmullan M."/>
            <person name="Sanges R."/>
            <person name="Schmutz J."/>
            <person name="Toseland A."/>
            <person name="Valas R."/>
            <person name="Veluchamy A."/>
            <person name="Ward B.J."/>
            <person name="Allen A."/>
            <person name="Barry K."/>
            <person name="Falciatore A."/>
            <person name="Ferrante M."/>
            <person name="Fortunato A.E."/>
            <person name="Gloeckner G."/>
            <person name="Gruber A."/>
            <person name="Hipkin R."/>
            <person name="Janech M."/>
            <person name="Kroth P."/>
            <person name="Leese F."/>
            <person name="Lindquist E."/>
            <person name="Lyon B.R."/>
            <person name="Martin J."/>
            <person name="Mayer C."/>
            <person name="Parker M."/>
            <person name="Quesneville H."/>
            <person name="Raymond J."/>
            <person name="Uhlig C."/>
            <person name="Valentin K.U."/>
            <person name="Worden A.Z."/>
            <person name="Armbrust E.V."/>
            <person name="Bowler C."/>
            <person name="Green B."/>
            <person name="Moulton V."/>
            <person name="Van Oosterhout C."/>
            <person name="Grigoriev I."/>
        </authorList>
    </citation>
    <scope>NUCLEOTIDE SEQUENCE [LARGE SCALE GENOMIC DNA]</scope>
    <source>
        <strain evidence="2 3">CCMP1102</strain>
    </source>
</reference>
<evidence type="ECO:0000256" key="1">
    <source>
        <dbReference type="SAM" id="Phobius"/>
    </source>
</evidence>
<organism evidence="2 3">
    <name type="scientific">Fragilariopsis cylindrus CCMP1102</name>
    <dbReference type="NCBI Taxonomy" id="635003"/>
    <lineage>
        <taxon>Eukaryota</taxon>
        <taxon>Sar</taxon>
        <taxon>Stramenopiles</taxon>
        <taxon>Ochrophyta</taxon>
        <taxon>Bacillariophyta</taxon>
        <taxon>Bacillariophyceae</taxon>
        <taxon>Bacillariophycidae</taxon>
        <taxon>Bacillariales</taxon>
        <taxon>Bacillariaceae</taxon>
        <taxon>Fragilariopsis</taxon>
    </lineage>
</organism>
<protein>
    <submittedName>
        <fullName evidence="2">Uncharacterized protein</fullName>
    </submittedName>
</protein>
<keyword evidence="1" id="KW-0472">Membrane</keyword>
<accession>A0A1E7F512</accession>
<keyword evidence="1" id="KW-0812">Transmembrane</keyword>
<sequence length="145" mass="15972">MGVVVSPLSSSLLAHIVAVAIDAVVLVLLSTSQSKSSNGEFETSTQVVLRQVLVLPLIIVSALALGCPFMLVERPTRRIGRISDERRGEEGCNIPTNSAIVAVLDLLFRFDIIPYSDAIVIMNDFNIKLLQKCTHITRNQKFEFF</sequence>
<dbReference type="AlphaFoldDB" id="A0A1E7F512"/>
<proteinExistence type="predicted"/>
<dbReference type="InParanoid" id="A0A1E7F512"/>
<keyword evidence="3" id="KW-1185">Reference proteome</keyword>
<feature type="transmembrane region" description="Helical" evidence="1">
    <location>
        <begin position="12"/>
        <end position="32"/>
    </location>
</feature>
<name>A0A1E7F512_9STRA</name>
<dbReference type="KEGG" id="fcy:FRACYDRAFT_243129"/>
<gene>
    <name evidence="2" type="ORF">FRACYDRAFT_243129</name>
</gene>
<dbReference type="EMBL" id="KV784363">
    <property type="protein sequence ID" value="OEU12943.1"/>
    <property type="molecule type" value="Genomic_DNA"/>
</dbReference>
<evidence type="ECO:0000313" key="3">
    <source>
        <dbReference type="Proteomes" id="UP000095751"/>
    </source>
</evidence>
<feature type="transmembrane region" description="Helical" evidence="1">
    <location>
        <begin position="52"/>
        <end position="72"/>
    </location>
</feature>
<evidence type="ECO:0000313" key="2">
    <source>
        <dbReference type="EMBL" id="OEU12943.1"/>
    </source>
</evidence>